<evidence type="ECO:0000313" key="2">
    <source>
        <dbReference type="EMBL" id="EIC23981.1"/>
    </source>
</evidence>
<organism evidence="2 3">
    <name type="scientific">Thiorhodovibrio frisius</name>
    <dbReference type="NCBI Taxonomy" id="631362"/>
    <lineage>
        <taxon>Bacteria</taxon>
        <taxon>Pseudomonadati</taxon>
        <taxon>Pseudomonadota</taxon>
        <taxon>Gammaproteobacteria</taxon>
        <taxon>Chromatiales</taxon>
        <taxon>Chromatiaceae</taxon>
        <taxon>Thiorhodovibrio</taxon>
    </lineage>
</organism>
<gene>
    <name evidence="2" type="ORF">Thi970DRAFT_00118</name>
</gene>
<dbReference type="STRING" id="631362.Thi970DRAFT_00118"/>
<name>H8YVP1_9GAMM</name>
<feature type="compositionally biased region" description="Polar residues" evidence="1">
    <location>
        <begin position="84"/>
        <end position="93"/>
    </location>
</feature>
<proteinExistence type="predicted"/>
<feature type="region of interest" description="Disordered" evidence="1">
    <location>
        <begin position="84"/>
        <end position="119"/>
    </location>
</feature>
<protein>
    <submittedName>
        <fullName evidence="2">Uncharacterized protein</fullName>
    </submittedName>
</protein>
<reference evidence="3" key="1">
    <citation type="submission" date="2011-06" db="EMBL/GenBank/DDBJ databases">
        <authorList>
            <consortium name="US DOE Joint Genome Institute (JGI-PGF)"/>
            <person name="Lucas S."/>
            <person name="Han J."/>
            <person name="Lapidus A."/>
            <person name="Cheng J.-F."/>
            <person name="Goodwin L."/>
            <person name="Pitluck S."/>
            <person name="Peters L."/>
            <person name="Land M.L."/>
            <person name="Hauser L."/>
            <person name="Vogl K."/>
            <person name="Liu Z."/>
            <person name="Overmann J."/>
            <person name="Frigaard N.-U."/>
            <person name="Bryant D.A."/>
            <person name="Woyke T.J."/>
        </authorList>
    </citation>
    <scope>NUCLEOTIDE SEQUENCE [LARGE SCALE GENOMIC DNA]</scope>
    <source>
        <strain evidence="3">970</strain>
    </source>
</reference>
<accession>H8YVP1</accession>
<feature type="region of interest" description="Disordered" evidence="1">
    <location>
        <begin position="28"/>
        <end position="63"/>
    </location>
</feature>
<dbReference type="AlphaFoldDB" id="H8YVP1"/>
<keyword evidence="3" id="KW-1185">Reference proteome</keyword>
<evidence type="ECO:0000313" key="3">
    <source>
        <dbReference type="Proteomes" id="UP000002964"/>
    </source>
</evidence>
<feature type="compositionally biased region" description="Low complexity" evidence="1">
    <location>
        <begin position="104"/>
        <end position="119"/>
    </location>
</feature>
<dbReference type="Proteomes" id="UP000002964">
    <property type="component" value="Unassembled WGS sequence"/>
</dbReference>
<reference evidence="2 3" key="2">
    <citation type="submission" date="2011-11" db="EMBL/GenBank/DDBJ databases">
        <authorList>
            <consortium name="US DOE Joint Genome Institute"/>
            <person name="Lucas S."/>
            <person name="Han J."/>
            <person name="Lapidus A."/>
            <person name="Cheng J.-F."/>
            <person name="Goodwin L."/>
            <person name="Pitluck S."/>
            <person name="Peters L."/>
            <person name="Ovchinnikova G."/>
            <person name="Zhang X."/>
            <person name="Detter J.C."/>
            <person name="Han C."/>
            <person name="Tapia R."/>
            <person name="Land M."/>
            <person name="Hauser L."/>
            <person name="Kyrpides N."/>
            <person name="Ivanova N."/>
            <person name="Pagani I."/>
            <person name="Vogl K."/>
            <person name="Liu Z."/>
            <person name="Overmann J."/>
            <person name="Frigaard N.-U."/>
            <person name="Bryant D."/>
            <person name="Woyke T."/>
        </authorList>
    </citation>
    <scope>NUCLEOTIDE SEQUENCE [LARGE SCALE GENOMIC DNA]</scope>
    <source>
        <strain evidence="2 3">970</strain>
    </source>
</reference>
<dbReference type="HOGENOM" id="CLU_2060370_0_0_6"/>
<sequence length="119" mass="12509">MKLHYLPCLDSPDHAEARRRELQIPRERAAALGQSAVDATLRGDDTRPGDSASPGSKPSGAMILAAPLSPSAPIWSRAFRARSMTLSSPSPTGLPNAPPWGPFARSSASRPEAPSRPGS</sequence>
<dbReference type="EMBL" id="JH603163">
    <property type="protein sequence ID" value="EIC23981.1"/>
    <property type="molecule type" value="Genomic_DNA"/>
</dbReference>
<evidence type="ECO:0000256" key="1">
    <source>
        <dbReference type="SAM" id="MobiDB-lite"/>
    </source>
</evidence>